<dbReference type="EMBL" id="CP045890">
    <property type="protein sequence ID" value="QQP56528.1"/>
    <property type="molecule type" value="Genomic_DNA"/>
</dbReference>
<gene>
    <name evidence="2" type="ORF">FKW44_001216</name>
</gene>
<feature type="non-terminal residue" evidence="2">
    <location>
        <position position="1"/>
    </location>
</feature>
<proteinExistence type="predicted"/>
<accession>A0A7T8KIR0</accession>
<keyword evidence="3" id="KW-1185">Reference proteome</keyword>
<name>A0A7T8KIR0_CALRO</name>
<organism evidence="2 3">
    <name type="scientific">Caligus rogercresseyi</name>
    <name type="common">Sea louse</name>
    <dbReference type="NCBI Taxonomy" id="217165"/>
    <lineage>
        <taxon>Eukaryota</taxon>
        <taxon>Metazoa</taxon>
        <taxon>Ecdysozoa</taxon>
        <taxon>Arthropoda</taxon>
        <taxon>Crustacea</taxon>
        <taxon>Multicrustacea</taxon>
        <taxon>Hexanauplia</taxon>
        <taxon>Copepoda</taxon>
        <taxon>Siphonostomatoida</taxon>
        <taxon>Caligidae</taxon>
        <taxon>Caligus</taxon>
    </lineage>
</organism>
<dbReference type="AlphaFoldDB" id="A0A7T8KIR0"/>
<dbReference type="Proteomes" id="UP000595437">
    <property type="component" value="Chromosome 1"/>
</dbReference>
<feature type="non-terminal residue" evidence="2">
    <location>
        <position position="89"/>
    </location>
</feature>
<evidence type="ECO:0000313" key="3">
    <source>
        <dbReference type="Proteomes" id="UP000595437"/>
    </source>
</evidence>
<sequence length="89" mass="9721">SNSSDAASAHNPHKIPNFDAPAPTKGILKKSSSNPQLSKRLAEDDDDFDDRRSIMTTKTDIGLLSANLSQRHFSGHSKVVDINKYLAQT</sequence>
<reference evidence="3" key="1">
    <citation type="submission" date="2021-01" db="EMBL/GenBank/DDBJ databases">
        <title>Caligus Genome Assembly.</title>
        <authorList>
            <person name="Gallardo-Escarate C."/>
        </authorList>
    </citation>
    <scope>NUCLEOTIDE SEQUENCE [LARGE SCALE GENOMIC DNA]</scope>
</reference>
<evidence type="ECO:0000256" key="1">
    <source>
        <dbReference type="SAM" id="MobiDB-lite"/>
    </source>
</evidence>
<evidence type="ECO:0000313" key="2">
    <source>
        <dbReference type="EMBL" id="QQP56528.1"/>
    </source>
</evidence>
<protein>
    <submittedName>
        <fullName evidence="2">Uncharacterized protein</fullName>
    </submittedName>
</protein>
<feature type="region of interest" description="Disordered" evidence="1">
    <location>
        <begin position="1"/>
        <end position="49"/>
    </location>
</feature>